<reference evidence="1" key="1">
    <citation type="submission" date="2013-12" db="EMBL/GenBank/DDBJ databases">
        <title>A Varibaculum cambriense genome reconstructed from a premature infant gut community with otherwise low bacterial novelty that shifts toward anaerobic metabolism during the third week of life.</title>
        <authorList>
            <person name="Brown C.T."/>
            <person name="Sharon I."/>
            <person name="Thomas B.C."/>
            <person name="Castelle C.J."/>
            <person name="Morowitz M.J."/>
            <person name="Banfield J.F."/>
        </authorList>
    </citation>
    <scope>NUCLEOTIDE SEQUENCE</scope>
</reference>
<evidence type="ECO:0000313" key="1">
    <source>
        <dbReference type="EMBL" id="ETJ40473.1"/>
    </source>
</evidence>
<feature type="non-terminal residue" evidence="1">
    <location>
        <position position="1"/>
    </location>
</feature>
<dbReference type="AlphaFoldDB" id="W1YD33"/>
<sequence length="25" mass="2747">HGHEAASLFPPFVSRPLKGETTVRL</sequence>
<proteinExistence type="predicted"/>
<accession>W1YD33</accession>
<dbReference type="EMBL" id="AZMM01005631">
    <property type="protein sequence ID" value="ETJ40473.1"/>
    <property type="molecule type" value="Genomic_DNA"/>
</dbReference>
<comment type="caution">
    <text evidence="1">The sequence shown here is derived from an EMBL/GenBank/DDBJ whole genome shotgun (WGS) entry which is preliminary data.</text>
</comment>
<name>W1YD33_9ZZZZ</name>
<organism evidence="1">
    <name type="scientific">human gut metagenome</name>
    <dbReference type="NCBI Taxonomy" id="408170"/>
    <lineage>
        <taxon>unclassified sequences</taxon>
        <taxon>metagenomes</taxon>
        <taxon>organismal metagenomes</taxon>
    </lineage>
</organism>
<protein>
    <submittedName>
        <fullName evidence="1">Uncharacterized protein</fullName>
    </submittedName>
</protein>
<gene>
    <name evidence="1" type="ORF">Q604_UNBC05631G0001</name>
</gene>